<proteinExistence type="predicted"/>
<keyword evidence="4" id="KW-1185">Reference proteome</keyword>
<keyword evidence="1" id="KW-1133">Transmembrane helix</keyword>
<evidence type="ECO:0000313" key="4">
    <source>
        <dbReference type="Proteomes" id="UP000596742"/>
    </source>
</evidence>
<dbReference type="Proteomes" id="UP000596742">
    <property type="component" value="Unassembled WGS sequence"/>
</dbReference>
<accession>A0A8B6CHV3</accession>
<dbReference type="AlphaFoldDB" id="A0A8B6CHV3"/>
<reference evidence="3" key="1">
    <citation type="submission" date="2018-11" db="EMBL/GenBank/DDBJ databases">
        <authorList>
            <person name="Alioto T."/>
            <person name="Alioto T."/>
        </authorList>
    </citation>
    <scope>NUCLEOTIDE SEQUENCE</scope>
</reference>
<dbReference type="OrthoDB" id="6127557at2759"/>
<gene>
    <name evidence="3" type="ORF">MGAL_10B006174</name>
</gene>
<keyword evidence="1" id="KW-0472">Membrane</keyword>
<keyword evidence="1" id="KW-0812">Transmembrane</keyword>
<evidence type="ECO:0000313" key="3">
    <source>
        <dbReference type="EMBL" id="VDI05588.1"/>
    </source>
</evidence>
<comment type="caution">
    <text evidence="3">The sequence shown here is derived from an EMBL/GenBank/DDBJ whole genome shotgun (WGS) entry which is preliminary data.</text>
</comment>
<dbReference type="InterPro" id="IPR007053">
    <property type="entry name" value="LRAT_dom"/>
</dbReference>
<dbReference type="Pfam" id="PF04970">
    <property type="entry name" value="LRAT"/>
    <property type="match status" value="1"/>
</dbReference>
<organism evidence="3 4">
    <name type="scientific">Mytilus galloprovincialis</name>
    <name type="common">Mediterranean mussel</name>
    <dbReference type="NCBI Taxonomy" id="29158"/>
    <lineage>
        <taxon>Eukaryota</taxon>
        <taxon>Metazoa</taxon>
        <taxon>Spiralia</taxon>
        <taxon>Lophotrochozoa</taxon>
        <taxon>Mollusca</taxon>
        <taxon>Bivalvia</taxon>
        <taxon>Autobranchia</taxon>
        <taxon>Pteriomorphia</taxon>
        <taxon>Mytilida</taxon>
        <taxon>Mytiloidea</taxon>
        <taxon>Mytilidae</taxon>
        <taxon>Mytilinae</taxon>
        <taxon>Mytilus</taxon>
    </lineage>
</organism>
<sequence>MACPSDGIKIEDLSTFKERVRRCSHVAVYRPTLNIYHHYLVIKVNSDSMVIIHYLGGALKSTTFMGVAEIQEETVQFKTTEHLDFINGVYLIERDKYPKTVDEEDKVIGRARTRLGEKNYNVSSNNCEWFVTWALTGFGTCEQIKNAGTAKRILADVTDTTVCNYRSTAVKTAVNRGTVIGAGKIVASNIFRGASQAPAGAIPFIVEGPALMYNMNSLNKRLFKRQIDHDTHQREQKKEIFGTVSSATGSIIGGTIGQGVIPVPVLGSVVGGAIGGVIGRVVGAVVAGLVVDKKQR</sequence>
<name>A0A8B6CHV3_MYTGA</name>
<feature type="transmembrane region" description="Helical" evidence="1">
    <location>
        <begin position="265"/>
        <end position="291"/>
    </location>
</feature>
<evidence type="ECO:0000259" key="2">
    <source>
        <dbReference type="Pfam" id="PF04970"/>
    </source>
</evidence>
<dbReference type="EMBL" id="UYJE01001829">
    <property type="protein sequence ID" value="VDI05588.1"/>
    <property type="molecule type" value="Genomic_DNA"/>
</dbReference>
<feature type="domain" description="LRAT" evidence="2">
    <location>
        <begin position="20"/>
        <end position="137"/>
    </location>
</feature>
<dbReference type="Gene3D" id="3.90.1720.10">
    <property type="entry name" value="endopeptidase domain like (from Nostoc punctiforme)"/>
    <property type="match status" value="1"/>
</dbReference>
<protein>
    <recommendedName>
        <fullName evidence="2">LRAT domain-containing protein</fullName>
    </recommendedName>
</protein>
<evidence type="ECO:0000256" key="1">
    <source>
        <dbReference type="SAM" id="Phobius"/>
    </source>
</evidence>